<accession>A0A916YW00</accession>
<dbReference type="Proteomes" id="UP000612349">
    <property type="component" value="Unassembled WGS sequence"/>
</dbReference>
<proteinExistence type="predicted"/>
<organism evidence="2 3">
    <name type="scientific">Croceicoccus mobilis</name>
    <dbReference type="NCBI Taxonomy" id="1703339"/>
    <lineage>
        <taxon>Bacteria</taxon>
        <taxon>Pseudomonadati</taxon>
        <taxon>Pseudomonadota</taxon>
        <taxon>Alphaproteobacteria</taxon>
        <taxon>Sphingomonadales</taxon>
        <taxon>Erythrobacteraceae</taxon>
        <taxon>Croceicoccus</taxon>
    </lineage>
</organism>
<evidence type="ECO:0000313" key="2">
    <source>
        <dbReference type="EMBL" id="GGD64362.1"/>
    </source>
</evidence>
<feature type="transmembrane region" description="Helical" evidence="1">
    <location>
        <begin position="51"/>
        <end position="74"/>
    </location>
</feature>
<name>A0A916YW00_9SPHN</name>
<keyword evidence="1" id="KW-0472">Membrane</keyword>
<reference evidence="2" key="1">
    <citation type="journal article" date="2014" name="Int. J. Syst. Evol. Microbiol.">
        <title>Complete genome sequence of Corynebacterium casei LMG S-19264T (=DSM 44701T), isolated from a smear-ripened cheese.</title>
        <authorList>
            <consortium name="US DOE Joint Genome Institute (JGI-PGF)"/>
            <person name="Walter F."/>
            <person name="Albersmeier A."/>
            <person name="Kalinowski J."/>
            <person name="Ruckert C."/>
        </authorList>
    </citation>
    <scope>NUCLEOTIDE SEQUENCE</scope>
    <source>
        <strain evidence="2">CGMCC 1.15360</strain>
    </source>
</reference>
<keyword evidence="1" id="KW-1133">Transmembrane helix</keyword>
<gene>
    <name evidence="2" type="ORF">GCM10010990_12300</name>
</gene>
<dbReference type="RefSeq" id="WP_156522088.1">
    <property type="nucleotide sequence ID" value="NZ_BMIP01000002.1"/>
</dbReference>
<reference evidence="2" key="2">
    <citation type="submission" date="2020-09" db="EMBL/GenBank/DDBJ databases">
        <authorList>
            <person name="Sun Q."/>
            <person name="Zhou Y."/>
        </authorList>
    </citation>
    <scope>NUCLEOTIDE SEQUENCE</scope>
    <source>
        <strain evidence="2">CGMCC 1.15360</strain>
    </source>
</reference>
<sequence>MATSNFPVALLALALAAGCLFGAWQKLREGRVGWRWSTRISVRKGRNPHGFWLSVGANIAIAAALFVLAVYLLLSR</sequence>
<dbReference type="EMBL" id="BMIP01000002">
    <property type="protein sequence ID" value="GGD64362.1"/>
    <property type="molecule type" value="Genomic_DNA"/>
</dbReference>
<evidence type="ECO:0000313" key="3">
    <source>
        <dbReference type="Proteomes" id="UP000612349"/>
    </source>
</evidence>
<protein>
    <submittedName>
        <fullName evidence="2">Uncharacterized protein</fullName>
    </submittedName>
</protein>
<keyword evidence="3" id="KW-1185">Reference proteome</keyword>
<evidence type="ECO:0000256" key="1">
    <source>
        <dbReference type="SAM" id="Phobius"/>
    </source>
</evidence>
<dbReference type="AlphaFoldDB" id="A0A916YW00"/>
<keyword evidence="1" id="KW-0812">Transmembrane</keyword>
<comment type="caution">
    <text evidence="2">The sequence shown here is derived from an EMBL/GenBank/DDBJ whole genome shotgun (WGS) entry which is preliminary data.</text>
</comment>